<feature type="transmembrane region" description="Helical" evidence="9">
    <location>
        <begin position="81"/>
        <end position="101"/>
    </location>
</feature>
<dbReference type="FunFam" id="1.20.1250.20:FF:000218">
    <property type="entry name" value="facilitated trehalose transporter Tret1"/>
    <property type="match status" value="1"/>
</dbReference>
<accession>A0AAN7P2U2</accession>
<evidence type="ECO:0000256" key="10">
    <source>
        <dbReference type="SAM" id="SignalP"/>
    </source>
</evidence>
<keyword evidence="6 9" id="KW-1133">Transmembrane helix</keyword>
<feature type="transmembrane region" description="Helical" evidence="9">
    <location>
        <begin position="139"/>
        <end position="157"/>
    </location>
</feature>
<evidence type="ECO:0000256" key="8">
    <source>
        <dbReference type="ARBA" id="ARBA00023180"/>
    </source>
</evidence>
<proteinExistence type="predicted"/>
<dbReference type="GO" id="GO:0022857">
    <property type="term" value="F:transmembrane transporter activity"/>
    <property type="evidence" value="ECO:0007669"/>
    <property type="project" value="InterPro"/>
</dbReference>
<dbReference type="EMBL" id="JARPUR010000005">
    <property type="protein sequence ID" value="KAK4875322.1"/>
    <property type="molecule type" value="Genomic_DNA"/>
</dbReference>
<dbReference type="InterPro" id="IPR003663">
    <property type="entry name" value="Sugar/inositol_transpt"/>
</dbReference>
<feature type="transmembrane region" description="Helical" evidence="9">
    <location>
        <begin position="344"/>
        <end position="368"/>
    </location>
</feature>
<gene>
    <name evidence="12" type="ORF">RN001_011744</name>
</gene>
<evidence type="ECO:0000259" key="11">
    <source>
        <dbReference type="PROSITE" id="PS50850"/>
    </source>
</evidence>
<dbReference type="InterPro" id="IPR005828">
    <property type="entry name" value="MFS_sugar_transport-like"/>
</dbReference>
<reference evidence="13" key="1">
    <citation type="submission" date="2023-01" db="EMBL/GenBank/DDBJ databases">
        <title>Key to firefly adult light organ development and bioluminescence: homeobox transcription factors regulate luciferase expression and transportation to peroxisome.</title>
        <authorList>
            <person name="Fu X."/>
        </authorList>
    </citation>
    <scope>NUCLEOTIDE SEQUENCE [LARGE SCALE GENOMIC DNA]</scope>
</reference>
<evidence type="ECO:0000256" key="1">
    <source>
        <dbReference type="ARBA" id="ARBA00004651"/>
    </source>
</evidence>
<feature type="transmembrane region" description="Helical" evidence="9">
    <location>
        <begin position="57"/>
        <end position="74"/>
    </location>
</feature>
<feature type="transmembrane region" description="Helical" evidence="9">
    <location>
        <begin position="311"/>
        <end position="332"/>
    </location>
</feature>
<keyword evidence="4" id="KW-0762">Sugar transport</keyword>
<feature type="signal peptide" evidence="10">
    <location>
        <begin position="1"/>
        <end position="16"/>
    </location>
</feature>
<keyword evidence="2" id="KW-0813">Transport</keyword>
<protein>
    <recommendedName>
        <fullName evidence="11">Major facilitator superfamily (MFS) profile domain-containing protein</fullName>
    </recommendedName>
</protein>
<dbReference type="PROSITE" id="PS50850">
    <property type="entry name" value="MFS"/>
    <property type="match status" value="1"/>
</dbReference>
<keyword evidence="10" id="KW-0732">Signal</keyword>
<dbReference type="Proteomes" id="UP001353858">
    <property type="component" value="Unassembled WGS sequence"/>
</dbReference>
<evidence type="ECO:0000256" key="4">
    <source>
        <dbReference type="ARBA" id="ARBA00022597"/>
    </source>
</evidence>
<keyword evidence="3" id="KW-1003">Cell membrane</keyword>
<evidence type="ECO:0000256" key="9">
    <source>
        <dbReference type="SAM" id="Phobius"/>
    </source>
</evidence>
<dbReference type="Pfam" id="PF00083">
    <property type="entry name" value="Sugar_tr"/>
    <property type="match status" value="1"/>
</dbReference>
<dbReference type="AlphaFoldDB" id="A0AAN7P2U2"/>
<keyword evidence="8" id="KW-0325">Glycoprotein</keyword>
<comment type="caution">
    <text evidence="12">The sequence shown here is derived from an EMBL/GenBank/DDBJ whole genome shotgun (WGS) entry which is preliminary data.</text>
</comment>
<feature type="transmembrane region" description="Helical" evidence="9">
    <location>
        <begin position="246"/>
        <end position="273"/>
    </location>
</feature>
<comment type="subcellular location">
    <subcellularLocation>
        <location evidence="1">Cell membrane</location>
        <topology evidence="1">Multi-pass membrane protein</topology>
    </subcellularLocation>
</comment>
<dbReference type="InterPro" id="IPR020846">
    <property type="entry name" value="MFS_dom"/>
</dbReference>
<feature type="transmembrane region" description="Helical" evidence="9">
    <location>
        <begin position="409"/>
        <end position="430"/>
    </location>
</feature>
<keyword evidence="5 9" id="KW-0812">Transmembrane</keyword>
<feature type="transmembrane region" description="Helical" evidence="9">
    <location>
        <begin position="107"/>
        <end position="127"/>
    </location>
</feature>
<sequence length="459" mass="50780">MAASTTLFQILATTTGSLISVSDGMQYGWTSPILPLLMSSSTPVQIEESDVALLENIYLFGALLGFPITIFLLNRIGRKKTLITSAFASLSLWILIGFATNVTALRIARFIAGLSANINFSALPVYVAEISEKQVRGRLGTVVHVMALLGTILMYSVGPYVSMTTSSVIGATIVLLFLVTFSFMPESPYYLLIKNQKDEAQKSLERFRNSEDVEAELVEISEILGEEYAERPRLLNLLKIKSNQKVLAIMIILTIGESFSGITVLFMNVHLIFEDIPLSLSTNTLAILFSVVMCIGCIFATFLVDKAGRVSLLFSSSLFTGISLLIISSYLLYKENVEISGYTWIPVATMMVYSFTYKYGVGLIPLVLASELFSTNLKAVGVSATCFTFVISSIISISIYHYFKRFGVYVPFYLFGGFCIFIGFFALFCIPETKGKSLEEIQELLNGNSRRKSNYEEIK</sequence>
<feature type="transmembrane region" description="Helical" evidence="9">
    <location>
        <begin position="163"/>
        <end position="184"/>
    </location>
</feature>
<feature type="transmembrane region" description="Helical" evidence="9">
    <location>
        <begin position="285"/>
        <end position="304"/>
    </location>
</feature>
<evidence type="ECO:0000256" key="7">
    <source>
        <dbReference type="ARBA" id="ARBA00023136"/>
    </source>
</evidence>
<evidence type="ECO:0000256" key="6">
    <source>
        <dbReference type="ARBA" id="ARBA00022989"/>
    </source>
</evidence>
<dbReference type="PANTHER" id="PTHR48021">
    <property type="match status" value="1"/>
</dbReference>
<dbReference type="InterPro" id="IPR050549">
    <property type="entry name" value="MFS_Trehalose_Transporter"/>
</dbReference>
<evidence type="ECO:0000313" key="13">
    <source>
        <dbReference type="Proteomes" id="UP001353858"/>
    </source>
</evidence>
<evidence type="ECO:0000256" key="3">
    <source>
        <dbReference type="ARBA" id="ARBA00022475"/>
    </source>
</evidence>
<dbReference type="SUPFAM" id="SSF103473">
    <property type="entry name" value="MFS general substrate transporter"/>
    <property type="match status" value="1"/>
</dbReference>
<organism evidence="12 13">
    <name type="scientific">Aquatica leii</name>
    <dbReference type="NCBI Taxonomy" id="1421715"/>
    <lineage>
        <taxon>Eukaryota</taxon>
        <taxon>Metazoa</taxon>
        <taxon>Ecdysozoa</taxon>
        <taxon>Arthropoda</taxon>
        <taxon>Hexapoda</taxon>
        <taxon>Insecta</taxon>
        <taxon>Pterygota</taxon>
        <taxon>Neoptera</taxon>
        <taxon>Endopterygota</taxon>
        <taxon>Coleoptera</taxon>
        <taxon>Polyphaga</taxon>
        <taxon>Elateriformia</taxon>
        <taxon>Elateroidea</taxon>
        <taxon>Lampyridae</taxon>
        <taxon>Luciolinae</taxon>
        <taxon>Aquatica</taxon>
    </lineage>
</organism>
<evidence type="ECO:0000256" key="2">
    <source>
        <dbReference type="ARBA" id="ARBA00022448"/>
    </source>
</evidence>
<feature type="chain" id="PRO_5042908634" description="Major facilitator superfamily (MFS) profile domain-containing protein" evidence="10">
    <location>
        <begin position="17"/>
        <end position="459"/>
    </location>
</feature>
<dbReference type="Gene3D" id="1.20.1250.20">
    <property type="entry name" value="MFS general substrate transporter like domains"/>
    <property type="match status" value="1"/>
</dbReference>
<name>A0AAN7P2U2_9COLE</name>
<keyword evidence="7 9" id="KW-0472">Membrane</keyword>
<dbReference type="InterPro" id="IPR036259">
    <property type="entry name" value="MFS_trans_sf"/>
</dbReference>
<feature type="domain" description="Major facilitator superfamily (MFS) profile" evidence="11">
    <location>
        <begin position="9"/>
        <end position="434"/>
    </location>
</feature>
<evidence type="ECO:0000313" key="12">
    <source>
        <dbReference type="EMBL" id="KAK4875322.1"/>
    </source>
</evidence>
<dbReference type="PRINTS" id="PR00171">
    <property type="entry name" value="SUGRTRNSPORT"/>
</dbReference>
<dbReference type="PANTHER" id="PTHR48021:SF46">
    <property type="entry name" value="MAJOR FACILITATOR SUPERFAMILY (MFS) PROFILE DOMAIN-CONTAINING PROTEIN"/>
    <property type="match status" value="1"/>
</dbReference>
<feature type="transmembrane region" description="Helical" evidence="9">
    <location>
        <begin position="380"/>
        <end position="403"/>
    </location>
</feature>
<keyword evidence="13" id="KW-1185">Reference proteome</keyword>
<dbReference type="GO" id="GO:0005886">
    <property type="term" value="C:plasma membrane"/>
    <property type="evidence" value="ECO:0007669"/>
    <property type="project" value="UniProtKB-SubCell"/>
</dbReference>
<evidence type="ECO:0000256" key="5">
    <source>
        <dbReference type="ARBA" id="ARBA00022692"/>
    </source>
</evidence>